<sequence>MVADILRPIQCLKREKEALLSEFQYVTSENNEIQMENSAMQDQIEKLQKELKENMSRVNLDLNIAPSEPGTPVYVIRVPLISQFISRLDSLKSERLGEFDDRISND</sequence>
<reference evidence="2" key="1">
    <citation type="journal article" date="2016" name="Nat. Genet.">
        <title>A high-quality carrot genome assembly provides new insights into carotenoid accumulation and asterid genome evolution.</title>
        <authorList>
            <person name="Iorizzo M."/>
            <person name="Ellison S."/>
            <person name="Senalik D."/>
            <person name="Zeng P."/>
            <person name="Satapoomin P."/>
            <person name="Huang J."/>
            <person name="Bowman M."/>
            <person name="Iovene M."/>
            <person name="Sanseverino W."/>
            <person name="Cavagnaro P."/>
            <person name="Yildiz M."/>
            <person name="Macko-Podgorni A."/>
            <person name="Moranska E."/>
            <person name="Grzebelus E."/>
            <person name="Grzebelus D."/>
            <person name="Ashrafi H."/>
            <person name="Zheng Z."/>
            <person name="Cheng S."/>
            <person name="Spooner D."/>
            <person name="Van Deynze A."/>
            <person name="Simon P."/>
        </authorList>
    </citation>
    <scope>NUCLEOTIDE SEQUENCE [LARGE SCALE GENOMIC DNA]</scope>
    <source>
        <tissue evidence="2">Leaf</tissue>
    </source>
</reference>
<keyword evidence="4" id="KW-1185">Reference proteome</keyword>
<gene>
    <name evidence="2" type="ORF">DCAR_016539</name>
    <name evidence="3" type="ORF">DCAR_0518905</name>
</gene>
<organism evidence="2">
    <name type="scientific">Daucus carota subsp. sativus</name>
    <name type="common">Carrot</name>
    <dbReference type="NCBI Taxonomy" id="79200"/>
    <lineage>
        <taxon>Eukaryota</taxon>
        <taxon>Viridiplantae</taxon>
        <taxon>Streptophyta</taxon>
        <taxon>Embryophyta</taxon>
        <taxon>Tracheophyta</taxon>
        <taxon>Spermatophyta</taxon>
        <taxon>Magnoliopsida</taxon>
        <taxon>eudicotyledons</taxon>
        <taxon>Gunneridae</taxon>
        <taxon>Pentapetalae</taxon>
        <taxon>asterids</taxon>
        <taxon>campanulids</taxon>
        <taxon>Apiales</taxon>
        <taxon>Apiaceae</taxon>
        <taxon>Apioideae</taxon>
        <taxon>Scandiceae</taxon>
        <taxon>Daucinae</taxon>
        <taxon>Daucus</taxon>
        <taxon>Daucus sect. Daucus</taxon>
    </lineage>
</organism>
<proteinExistence type="predicted"/>
<keyword evidence="1" id="KW-0175">Coiled coil</keyword>
<feature type="coiled-coil region" evidence="1">
    <location>
        <begin position="30"/>
        <end position="57"/>
    </location>
</feature>
<dbReference type="Proteomes" id="UP000077755">
    <property type="component" value="Chromosome 5"/>
</dbReference>
<dbReference type="AlphaFoldDB" id="A0A164XKL6"/>
<accession>A0A164XKL6</accession>
<evidence type="ECO:0000256" key="1">
    <source>
        <dbReference type="SAM" id="Coils"/>
    </source>
</evidence>
<name>A0A164XKL6_DAUCS</name>
<evidence type="ECO:0000313" key="2">
    <source>
        <dbReference type="EMBL" id="KZM93294.1"/>
    </source>
</evidence>
<protein>
    <submittedName>
        <fullName evidence="2">Uncharacterized protein</fullName>
    </submittedName>
</protein>
<evidence type="ECO:0000313" key="3">
    <source>
        <dbReference type="EMBL" id="WOG99552.1"/>
    </source>
</evidence>
<evidence type="ECO:0000313" key="4">
    <source>
        <dbReference type="Proteomes" id="UP000077755"/>
    </source>
</evidence>
<dbReference type="EMBL" id="CP093347">
    <property type="protein sequence ID" value="WOG99552.1"/>
    <property type="molecule type" value="Genomic_DNA"/>
</dbReference>
<dbReference type="PANTHER" id="PTHR47075:SF9">
    <property type="entry name" value="TRANSCRIPTION FACTOR BHLH47"/>
    <property type="match status" value="1"/>
</dbReference>
<dbReference type="EMBL" id="LNRQ01000005">
    <property type="protein sequence ID" value="KZM93294.1"/>
    <property type="molecule type" value="Genomic_DNA"/>
</dbReference>
<dbReference type="Gramene" id="KZM93294">
    <property type="protein sequence ID" value="KZM93294"/>
    <property type="gene ID" value="DCAR_016539"/>
</dbReference>
<reference evidence="3" key="2">
    <citation type="submission" date="2022-03" db="EMBL/GenBank/DDBJ databases">
        <title>Draft title - Genomic analysis of global carrot germplasm unveils the trajectory of domestication and the origin of high carotenoid orange carrot.</title>
        <authorList>
            <person name="Iorizzo M."/>
            <person name="Ellison S."/>
            <person name="Senalik D."/>
            <person name="Macko-Podgorni A."/>
            <person name="Grzebelus D."/>
            <person name="Bostan H."/>
            <person name="Rolling W."/>
            <person name="Curaba J."/>
            <person name="Simon P."/>
        </authorList>
    </citation>
    <scope>NUCLEOTIDE SEQUENCE</scope>
    <source>
        <tissue evidence="3">Leaf</tissue>
    </source>
</reference>
<dbReference type="PANTHER" id="PTHR47075">
    <property type="entry name" value="TRANSCRIPTION FACTOR BHLH47"/>
    <property type="match status" value="1"/>
</dbReference>